<protein>
    <recommendedName>
        <fullName evidence="7">Glycosyltransferase RgtA/B/C/D-like domain-containing protein</fullName>
    </recommendedName>
</protein>
<feature type="transmembrane region" description="Helical" evidence="2">
    <location>
        <begin position="507"/>
        <end position="524"/>
    </location>
</feature>
<proteinExistence type="predicted"/>
<reference evidence="3" key="1">
    <citation type="submission" date="2021-10" db="EMBL/GenBank/DDBJ databases">
        <title>Novel species in genus Arthrobacter.</title>
        <authorList>
            <person name="Liu Y."/>
        </authorList>
    </citation>
    <scope>NUCLEOTIDE SEQUENCE</scope>
    <source>
        <strain evidence="5">zg-Y462</strain>
        <strain evidence="3">Zg-Y462</strain>
    </source>
</reference>
<feature type="transmembrane region" description="Helical" evidence="2">
    <location>
        <begin position="227"/>
        <end position="251"/>
    </location>
</feature>
<feature type="compositionally biased region" description="Basic residues" evidence="1">
    <location>
        <begin position="25"/>
        <end position="35"/>
    </location>
</feature>
<feature type="transmembrane region" description="Helical" evidence="2">
    <location>
        <begin position="258"/>
        <end position="276"/>
    </location>
</feature>
<feature type="region of interest" description="Disordered" evidence="1">
    <location>
        <begin position="1"/>
        <end position="43"/>
    </location>
</feature>
<dbReference type="EMBL" id="CP094984">
    <property type="protein sequence ID" value="UON90728.1"/>
    <property type="molecule type" value="Genomic_DNA"/>
</dbReference>
<dbReference type="RefSeq" id="WP_227901879.1">
    <property type="nucleotide sequence ID" value="NZ_CP094984.1"/>
</dbReference>
<feature type="transmembrane region" description="Helical" evidence="2">
    <location>
        <begin position="322"/>
        <end position="342"/>
    </location>
</feature>
<gene>
    <name evidence="3" type="ORF">LJ755_01995</name>
    <name evidence="4" type="ORF">MUK71_08690</name>
</gene>
<feature type="region of interest" description="Disordered" evidence="1">
    <location>
        <begin position="557"/>
        <end position="582"/>
    </location>
</feature>
<feature type="transmembrane region" description="Helical" evidence="2">
    <location>
        <begin position="202"/>
        <end position="221"/>
    </location>
</feature>
<evidence type="ECO:0000313" key="6">
    <source>
        <dbReference type="Proteomes" id="UP001155145"/>
    </source>
</evidence>
<evidence type="ECO:0000313" key="5">
    <source>
        <dbReference type="Proteomes" id="UP000829758"/>
    </source>
</evidence>
<organism evidence="3 6">
    <name type="scientific">Arthrobacter zhangbolii</name>
    <dbReference type="NCBI Taxonomy" id="2886936"/>
    <lineage>
        <taxon>Bacteria</taxon>
        <taxon>Bacillati</taxon>
        <taxon>Actinomycetota</taxon>
        <taxon>Actinomycetes</taxon>
        <taxon>Micrococcales</taxon>
        <taxon>Micrococcaceae</taxon>
        <taxon>Arthrobacter</taxon>
    </lineage>
</organism>
<name>A0A9X1M4Y8_9MICC</name>
<feature type="transmembrane region" description="Helical" evidence="2">
    <location>
        <begin position="530"/>
        <end position="548"/>
    </location>
</feature>
<keyword evidence="2" id="KW-1133">Transmembrane helix</keyword>
<evidence type="ECO:0000313" key="4">
    <source>
        <dbReference type="EMBL" id="UON90728.1"/>
    </source>
</evidence>
<dbReference type="EMBL" id="JAJFZT010000001">
    <property type="protein sequence ID" value="MCC3271503.1"/>
    <property type="molecule type" value="Genomic_DNA"/>
</dbReference>
<dbReference type="Proteomes" id="UP000829758">
    <property type="component" value="Chromosome"/>
</dbReference>
<feature type="transmembrane region" description="Helical" evidence="2">
    <location>
        <begin position="123"/>
        <end position="144"/>
    </location>
</feature>
<feature type="transmembrane region" description="Helical" evidence="2">
    <location>
        <begin position="84"/>
        <end position="103"/>
    </location>
</feature>
<evidence type="ECO:0000256" key="1">
    <source>
        <dbReference type="SAM" id="MobiDB-lite"/>
    </source>
</evidence>
<feature type="transmembrane region" description="Helical" evidence="2">
    <location>
        <begin position="282"/>
        <end position="315"/>
    </location>
</feature>
<dbReference type="AlphaFoldDB" id="A0A9X1M4Y8"/>
<dbReference type="Proteomes" id="UP001155145">
    <property type="component" value="Unassembled WGS sequence"/>
</dbReference>
<evidence type="ECO:0000313" key="3">
    <source>
        <dbReference type="EMBL" id="MCC3271503.1"/>
    </source>
</evidence>
<evidence type="ECO:0000256" key="2">
    <source>
        <dbReference type="SAM" id="Phobius"/>
    </source>
</evidence>
<feature type="transmembrane region" description="Helical" evidence="2">
    <location>
        <begin position="51"/>
        <end position="72"/>
    </location>
</feature>
<feature type="transmembrane region" description="Helical" evidence="2">
    <location>
        <begin position="477"/>
        <end position="495"/>
    </location>
</feature>
<keyword evidence="5" id="KW-1185">Reference proteome</keyword>
<evidence type="ECO:0008006" key="7">
    <source>
        <dbReference type="Google" id="ProtNLM"/>
    </source>
</evidence>
<keyword evidence="2" id="KW-0472">Membrane</keyword>
<sequence>MASDARLPGMLPDSAHPSGTDAGRRRDRRAGRRPGRPADGPGTRLTFAARLPAAAGLVFCGIAAWSVIGNLLSPHYGFSQYPRGWAAAAAGAVLVLMAGLYLLQQRSTGALSRHRGLRNLMRVILWAGLFALQVRLVFAVRLPADWDSHAVFESAAGLAQGTQTALSSYFGINPNNTLLALLLSAYLRFVTALGVTDLEMAAAFLNAVVLFAVTVLTYWAARMLAGTSAAVLALLPLGIFVLFSPWAGVLYSDTVGMVFPILILCLLLAACRSGHWQVRIPLWILAGAAGAVGYGIKPTVLICLVAAGLTALCLLPGRQGTAGLLAGLAVVTGSFLAAYAGISTFERNSAAVPDTDRALPATHFLKVGAQQAPGPHGPYYGSYNQSDAETTVQIADPQERFRHGLDVYAARVQTMGPAGYAGFLNHKLLWITGDGSFFTWGEGTVDGNGFVSDNPADQAIQDFFGNTRPHFPWTLSLWQGTWFLLLALAAVPLALRTPVLLRPELSAVRIALLGLLLFLLLSEARSRFLYLYAPYFILLAVVSFQALGRRFLPARTGQDPARHRGPARTGRAAGRAKHGEGD</sequence>
<accession>A0A9X1M4Y8</accession>
<keyword evidence="2" id="KW-0812">Transmembrane</keyword>